<comment type="function">
    <text evidence="3">Part of the endoplasmic reticulum membrane protein complex (EMC) that enables the energy-independent insertion into endoplasmic reticulum membranes of newly synthesized membrane proteins.</text>
</comment>
<dbReference type="FunCoup" id="A0A165UJD2">
    <property type="interactions" value="235"/>
</dbReference>
<evidence type="ECO:0000259" key="4">
    <source>
        <dbReference type="Pfam" id="PF22890"/>
    </source>
</evidence>
<dbReference type="Pfam" id="PF22890">
    <property type="entry name" value="TPR_EMC2"/>
    <property type="match status" value="1"/>
</dbReference>
<comment type="subcellular location">
    <subcellularLocation>
        <location evidence="3">Endoplasmic reticulum membrane</location>
        <topology evidence="3">Peripheral membrane protein</topology>
        <orientation evidence="3">Cytoplasmic side</orientation>
    </subcellularLocation>
</comment>
<name>A0A165UJD2_9AGAM</name>
<keyword evidence="3" id="KW-0256">Endoplasmic reticulum</keyword>
<dbReference type="InterPro" id="IPR039856">
    <property type="entry name" value="EMC2-like"/>
</dbReference>
<keyword evidence="2" id="KW-0802">TPR repeat</keyword>
<evidence type="ECO:0000313" key="6">
    <source>
        <dbReference type="Proteomes" id="UP000076761"/>
    </source>
</evidence>
<dbReference type="STRING" id="1314782.A0A165UJD2"/>
<dbReference type="Proteomes" id="UP000076761">
    <property type="component" value="Unassembled WGS sequence"/>
</dbReference>
<comment type="subunit">
    <text evidence="3">Component of the ER membrane protein complex (EMC).</text>
</comment>
<dbReference type="Gene3D" id="1.25.40.10">
    <property type="entry name" value="Tetratricopeptide repeat domain"/>
    <property type="match status" value="1"/>
</dbReference>
<dbReference type="AlphaFoldDB" id="A0A165UJD2"/>
<dbReference type="InterPro" id="IPR011990">
    <property type="entry name" value="TPR-like_helical_dom_sf"/>
</dbReference>
<protein>
    <recommendedName>
        <fullName evidence="3">ER membrane protein complex subunit 2</fullName>
    </recommendedName>
</protein>
<keyword evidence="3" id="KW-0472">Membrane</keyword>
<comment type="similarity">
    <text evidence="3">Belongs to the EMC2 family.</text>
</comment>
<proteinExistence type="inferred from homology"/>
<dbReference type="EMBL" id="KV425558">
    <property type="protein sequence ID" value="KZT28258.1"/>
    <property type="molecule type" value="Genomic_DNA"/>
</dbReference>
<accession>A0A165UJD2</accession>
<gene>
    <name evidence="5" type="ORF">NEOLEDRAFT_1161126</name>
</gene>
<organism evidence="5 6">
    <name type="scientific">Neolentinus lepideus HHB14362 ss-1</name>
    <dbReference type="NCBI Taxonomy" id="1314782"/>
    <lineage>
        <taxon>Eukaryota</taxon>
        <taxon>Fungi</taxon>
        <taxon>Dikarya</taxon>
        <taxon>Basidiomycota</taxon>
        <taxon>Agaricomycotina</taxon>
        <taxon>Agaricomycetes</taxon>
        <taxon>Gloeophyllales</taxon>
        <taxon>Gloeophyllaceae</taxon>
        <taxon>Neolentinus</taxon>
    </lineage>
</organism>
<dbReference type="InterPro" id="IPR055217">
    <property type="entry name" value="TPR_EMC2"/>
</dbReference>
<keyword evidence="1" id="KW-0677">Repeat</keyword>
<sequence>MDLPSALQKLSTFRARSTRASQETFDKGLVVLKGNGLKKLGDESWSFLEQLALAAIDVGRLDIADRCLQLLTDKFPGSPRVDCLNGVRKEVTESPDAALAYYNHLLDADPVNVAFWKRKVSVLRRMGRIDEAVSELVELLDTYYTDVEGWLELADIYSSCRQYTSSLQSLAHVLLLAPQNPFHVLRFAETAYTAGDVSLAMKSFLNVIDMADADEDAPLEQVPSGFTVRAWFGIKQCARRLQRERLVSPSQTPVPDHLQLLDELATERLKTVYAGRDKSDKEATEVLEWLARG</sequence>
<dbReference type="PANTHER" id="PTHR12760">
    <property type="entry name" value="TETRATRICOPEPTIDE REPEAT PROTEIN"/>
    <property type="match status" value="1"/>
</dbReference>
<dbReference type="OrthoDB" id="124397at2759"/>
<feature type="domain" description="EMC2 TPR-like" evidence="4">
    <location>
        <begin position="94"/>
        <end position="191"/>
    </location>
</feature>
<dbReference type="InParanoid" id="A0A165UJD2"/>
<dbReference type="GO" id="GO:0072546">
    <property type="term" value="C:EMC complex"/>
    <property type="evidence" value="ECO:0007669"/>
    <property type="project" value="UniProtKB-UniRule"/>
</dbReference>
<evidence type="ECO:0000256" key="3">
    <source>
        <dbReference type="RuleBase" id="RU367091"/>
    </source>
</evidence>
<reference evidence="5 6" key="1">
    <citation type="journal article" date="2016" name="Mol. Biol. Evol.">
        <title>Comparative Genomics of Early-Diverging Mushroom-Forming Fungi Provides Insights into the Origins of Lignocellulose Decay Capabilities.</title>
        <authorList>
            <person name="Nagy L.G."/>
            <person name="Riley R."/>
            <person name="Tritt A."/>
            <person name="Adam C."/>
            <person name="Daum C."/>
            <person name="Floudas D."/>
            <person name="Sun H."/>
            <person name="Yadav J.S."/>
            <person name="Pangilinan J."/>
            <person name="Larsson K.H."/>
            <person name="Matsuura K."/>
            <person name="Barry K."/>
            <person name="Labutti K."/>
            <person name="Kuo R."/>
            <person name="Ohm R.A."/>
            <person name="Bhattacharya S.S."/>
            <person name="Shirouzu T."/>
            <person name="Yoshinaga Y."/>
            <person name="Martin F.M."/>
            <person name="Grigoriev I.V."/>
            <person name="Hibbett D.S."/>
        </authorList>
    </citation>
    <scope>NUCLEOTIDE SEQUENCE [LARGE SCALE GENOMIC DNA]</scope>
    <source>
        <strain evidence="5 6">HHB14362 ss-1</strain>
    </source>
</reference>
<evidence type="ECO:0000256" key="2">
    <source>
        <dbReference type="ARBA" id="ARBA00022803"/>
    </source>
</evidence>
<keyword evidence="6" id="KW-1185">Reference proteome</keyword>
<evidence type="ECO:0000256" key="1">
    <source>
        <dbReference type="ARBA" id="ARBA00022737"/>
    </source>
</evidence>
<evidence type="ECO:0000313" key="5">
    <source>
        <dbReference type="EMBL" id="KZT28258.1"/>
    </source>
</evidence>
<dbReference type="SUPFAM" id="SSF48452">
    <property type="entry name" value="TPR-like"/>
    <property type="match status" value="1"/>
</dbReference>